<proteinExistence type="predicted"/>
<dbReference type="AlphaFoldDB" id="A0A5B7GMU0"/>
<dbReference type="Proteomes" id="UP000324222">
    <property type="component" value="Unassembled WGS sequence"/>
</dbReference>
<sequence length="60" mass="6219">MLSPPRPHSRLTGRGEGGNAAGQVSSDYARTGFGLLDLLTTISANTAQGIVYQQGIVTES</sequence>
<organism evidence="2 3">
    <name type="scientific">Portunus trituberculatus</name>
    <name type="common">Swimming crab</name>
    <name type="synonym">Neptunus trituberculatus</name>
    <dbReference type="NCBI Taxonomy" id="210409"/>
    <lineage>
        <taxon>Eukaryota</taxon>
        <taxon>Metazoa</taxon>
        <taxon>Ecdysozoa</taxon>
        <taxon>Arthropoda</taxon>
        <taxon>Crustacea</taxon>
        <taxon>Multicrustacea</taxon>
        <taxon>Malacostraca</taxon>
        <taxon>Eumalacostraca</taxon>
        <taxon>Eucarida</taxon>
        <taxon>Decapoda</taxon>
        <taxon>Pleocyemata</taxon>
        <taxon>Brachyura</taxon>
        <taxon>Eubrachyura</taxon>
        <taxon>Portunoidea</taxon>
        <taxon>Portunidae</taxon>
        <taxon>Portuninae</taxon>
        <taxon>Portunus</taxon>
    </lineage>
</organism>
<comment type="caution">
    <text evidence="2">The sequence shown here is derived from an EMBL/GenBank/DDBJ whole genome shotgun (WGS) entry which is preliminary data.</text>
</comment>
<reference evidence="2 3" key="1">
    <citation type="submission" date="2019-05" db="EMBL/GenBank/DDBJ databases">
        <title>Another draft genome of Portunus trituberculatus and its Hox gene families provides insights of decapod evolution.</title>
        <authorList>
            <person name="Jeong J.-H."/>
            <person name="Song I."/>
            <person name="Kim S."/>
            <person name="Choi T."/>
            <person name="Kim D."/>
            <person name="Ryu S."/>
            <person name="Kim W."/>
        </authorList>
    </citation>
    <scope>NUCLEOTIDE SEQUENCE [LARGE SCALE GENOMIC DNA]</scope>
    <source>
        <tissue evidence="2">Muscle</tissue>
    </source>
</reference>
<gene>
    <name evidence="2" type="ORF">E2C01_051843</name>
</gene>
<accession>A0A5B7GMU0</accession>
<keyword evidence="3" id="KW-1185">Reference proteome</keyword>
<dbReference type="EMBL" id="VSRR010015138">
    <property type="protein sequence ID" value="MPC57854.1"/>
    <property type="molecule type" value="Genomic_DNA"/>
</dbReference>
<evidence type="ECO:0000313" key="2">
    <source>
        <dbReference type="EMBL" id="MPC57854.1"/>
    </source>
</evidence>
<evidence type="ECO:0000256" key="1">
    <source>
        <dbReference type="SAM" id="MobiDB-lite"/>
    </source>
</evidence>
<evidence type="ECO:0000313" key="3">
    <source>
        <dbReference type="Proteomes" id="UP000324222"/>
    </source>
</evidence>
<feature type="region of interest" description="Disordered" evidence="1">
    <location>
        <begin position="1"/>
        <end position="24"/>
    </location>
</feature>
<name>A0A5B7GMU0_PORTR</name>
<protein>
    <submittedName>
        <fullName evidence="2">Uncharacterized protein</fullName>
    </submittedName>
</protein>